<evidence type="ECO:0000256" key="4">
    <source>
        <dbReference type="ARBA" id="ARBA00022801"/>
    </source>
</evidence>
<name>A0A1I4QC12_9HYPH</name>
<feature type="domain" description="Histone deacetylase" evidence="6">
    <location>
        <begin position="28"/>
        <end position="335"/>
    </location>
</feature>
<dbReference type="Gene3D" id="3.40.800.20">
    <property type="entry name" value="Histone deacetylase domain"/>
    <property type="match status" value="1"/>
</dbReference>
<dbReference type="GO" id="GO:0016787">
    <property type="term" value="F:hydrolase activity"/>
    <property type="evidence" value="ECO:0007669"/>
    <property type="project" value="UniProtKB-KW"/>
</dbReference>
<keyword evidence="4 7" id="KW-0378">Hydrolase</keyword>
<dbReference type="PANTHER" id="PTHR10625:SF17">
    <property type="entry name" value="HISTONE DEACETYLASE 8"/>
    <property type="match status" value="1"/>
</dbReference>
<dbReference type="SUPFAM" id="SSF52768">
    <property type="entry name" value="Arginase/deacetylase"/>
    <property type="match status" value="1"/>
</dbReference>
<dbReference type="PRINTS" id="PR01270">
    <property type="entry name" value="HDASUPER"/>
</dbReference>
<dbReference type="InterPro" id="IPR037138">
    <property type="entry name" value="His_deacetylse_dom_sf"/>
</dbReference>
<proteinExistence type="inferred from homology"/>
<comment type="caution">
    <text evidence="7">The sequence shown here is derived from an EMBL/GenBank/DDBJ whole genome shotgun (WGS) entry which is preliminary data.</text>
</comment>
<reference evidence="7 8" key="1">
    <citation type="submission" date="2017-12" db="EMBL/GenBank/DDBJ databases">
        <title>Anaerobic carbon monoxide metabolism by Pleomorphomonas carboxyditropha sp. nov., a new mesophilic hydrogenogenic carboxidotroph.</title>
        <authorList>
            <person name="Esquivel-Elizondo S."/>
            <person name="Krajmalnik-Brown R."/>
        </authorList>
    </citation>
    <scope>NUCLEOTIDE SEQUENCE [LARGE SCALE GENOMIC DNA]</scope>
    <source>
        <strain evidence="7 8">R5-392</strain>
    </source>
</reference>
<dbReference type="Pfam" id="PF00850">
    <property type="entry name" value="Hist_deacetyl"/>
    <property type="match status" value="1"/>
</dbReference>
<dbReference type="PANTHER" id="PTHR10625">
    <property type="entry name" value="HISTONE DEACETYLASE HDAC1-RELATED"/>
    <property type="match status" value="1"/>
</dbReference>
<evidence type="ECO:0000256" key="3">
    <source>
        <dbReference type="ARBA" id="ARBA00022723"/>
    </source>
</evidence>
<dbReference type="InterPro" id="IPR000286">
    <property type="entry name" value="HDACs"/>
</dbReference>
<evidence type="ECO:0000256" key="1">
    <source>
        <dbReference type="ARBA" id="ARBA00001947"/>
    </source>
</evidence>
<dbReference type="Proteomes" id="UP000233491">
    <property type="component" value="Unassembled WGS sequence"/>
</dbReference>
<keyword evidence="5" id="KW-0862">Zinc</keyword>
<gene>
    <name evidence="7" type="ORF">CXZ10_05320</name>
</gene>
<dbReference type="OrthoDB" id="9808367at2"/>
<dbReference type="InterPro" id="IPR023696">
    <property type="entry name" value="Ureohydrolase_dom_sf"/>
</dbReference>
<dbReference type="RefSeq" id="WP_101288038.1">
    <property type="nucleotide sequence ID" value="NZ_FOUQ01000001.1"/>
</dbReference>
<evidence type="ECO:0000313" key="8">
    <source>
        <dbReference type="Proteomes" id="UP000233491"/>
    </source>
</evidence>
<dbReference type="GO" id="GO:0040029">
    <property type="term" value="P:epigenetic regulation of gene expression"/>
    <property type="evidence" value="ECO:0007669"/>
    <property type="project" value="TreeGrafter"/>
</dbReference>
<dbReference type="GO" id="GO:0046872">
    <property type="term" value="F:metal ion binding"/>
    <property type="evidence" value="ECO:0007669"/>
    <property type="project" value="UniProtKB-KW"/>
</dbReference>
<dbReference type="InterPro" id="IPR023801">
    <property type="entry name" value="His_deacetylse_dom"/>
</dbReference>
<evidence type="ECO:0000313" key="7">
    <source>
        <dbReference type="EMBL" id="PKR90775.1"/>
    </source>
</evidence>
<comment type="cofactor">
    <cofactor evidence="1">
        <name>Zn(2+)</name>
        <dbReference type="ChEBI" id="CHEBI:29105"/>
    </cofactor>
</comment>
<evidence type="ECO:0000256" key="2">
    <source>
        <dbReference type="ARBA" id="ARBA00005947"/>
    </source>
</evidence>
<evidence type="ECO:0000259" key="6">
    <source>
        <dbReference type="Pfam" id="PF00850"/>
    </source>
</evidence>
<sequence>MRIVYSPRHRLHADNQELNAGVITPAFELPARVDFILKRIEAVGLGEVIEAKTIDAVAAAVKVHDAGYLQFMADFWTLWLAEGRSGPTMPYVWPARGQRDIRPEHVNGLMGYYSFDGGASFVEGTWEAVQSAVWSAIGAAELIGGGERAAYALCRPPGHHAGSSTMGGYCFINNAAVAAQWFLDHGAKRVTILDVDYHHGNGTQEIFYRRGDVQIVDLHADTAVAYPFFSGRTDETGEGQGEGFTLNLPMPFGTDWQTWGAALDHACRAIEAFGPDVVVVSLGLDTFEGDPISKFRLKREDYPKIGARIAALGRPTLFVQEGGYAVEDIGHNAVGVLSGFEGA</sequence>
<keyword evidence="3" id="KW-0479">Metal-binding</keyword>
<protein>
    <submittedName>
        <fullName evidence="7">Acetylpolyamine amidohydrolase</fullName>
    </submittedName>
</protein>
<dbReference type="EMBL" id="PJNW01000002">
    <property type="protein sequence ID" value="PKR90775.1"/>
    <property type="molecule type" value="Genomic_DNA"/>
</dbReference>
<dbReference type="AlphaFoldDB" id="A0A1I4QC12"/>
<dbReference type="CDD" id="cd10001">
    <property type="entry name" value="HDAC_classII_APAH"/>
    <property type="match status" value="1"/>
</dbReference>
<evidence type="ECO:0000256" key="5">
    <source>
        <dbReference type="ARBA" id="ARBA00022833"/>
    </source>
</evidence>
<comment type="similarity">
    <text evidence="2">Belongs to the histone deacetylase family.</text>
</comment>
<keyword evidence="8" id="KW-1185">Reference proteome</keyword>
<organism evidence="7 8">
    <name type="scientific">Pleomorphomonas diazotrophica</name>
    <dbReference type="NCBI Taxonomy" id="1166257"/>
    <lineage>
        <taxon>Bacteria</taxon>
        <taxon>Pseudomonadati</taxon>
        <taxon>Pseudomonadota</taxon>
        <taxon>Alphaproteobacteria</taxon>
        <taxon>Hyphomicrobiales</taxon>
        <taxon>Pleomorphomonadaceae</taxon>
        <taxon>Pleomorphomonas</taxon>
    </lineage>
</organism>
<accession>A0A1I4QC12</accession>
<dbReference type="GO" id="GO:0004407">
    <property type="term" value="F:histone deacetylase activity"/>
    <property type="evidence" value="ECO:0007669"/>
    <property type="project" value="TreeGrafter"/>
</dbReference>